<comment type="caution">
    <text evidence="1">The sequence shown here is derived from an EMBL/GenBank/DDBJ whole genome shotgun (WGS) entry which is preliminary data.</text>
</comment>
<keyword evidence="2" id="KW-1185">Reference proteome</keyword>
<dbReference type="AlphaFoldDB" id="A0A953NFM0"/>
<evidence type="ECO:0000313" key="2">
    <source>
        <dbReference type="Proteomes" id="UP000772186"/>
    </source>
</evidence>
<dbReference type="RefSeq" id="WP_223644328.1">
    <property type="nucleotide sequence ID" value="NZ_JAIQBY010000002.1"/>
</dbReference>
<proteinExistence type="predicted"/>
<dbReference type="SUPFAM" id="SSF74942">
    <property type="entry name" value="YhbC-like, C-terminal domain"/>
    <property type="match status" value="1"/>
</dbReference>
<accession>A0A953NFM0</accession>
<reference evidence="1 2" key="1">
    <citation type="submission" date="2021-09" db="EMBL/GenBank/DDBJ databases">
        <title>WGS of Mycoplasma sp. Zaradi2 strains.</title>
        <authorList>
            <person name="Spergser J."/>
        </authorList>
    </citation>
    <scope>NUCLEOTIDE SEQUENCE [LARGE SCALE GENOMIC DNA]</scope>
    <source>
        <strain evidence="1 2">1331</strain>
    </source>
</reference>
<protein>
    <submittedName>
        <fullName evidence="1">Ribosome assembly cofactor RimP</fullName>
    </submittedName>
</protein>
<dbReference type="EMBL" id="JAIQBY010000002">
    <property type="protein sequence ID" value="MBZ4195189.1"/>
    <property type="molecule type" value="Genomic_DNA"/>
</dbReference>
<dbReference type="InterPro" id="IPR036847">
    <property type="entry name" value="RimP_C_sf"/>
</dbReference>
<dbReference type="Gene3D" id="2.30.30.180">
    <property type="entry name" value="Ribosome maturation factor RimP, C-terminal domain"/>
    <property type="match status" value="1"/>
</dbReference>
<gene>
    <name evidence="1" type="ORF">LAD73_00400</name>
</gene>
<sequence>MDWRKTLINEFGDQIIDVKFLNENSMKLLDVTVSHTDIQSINELTNEINSYVDGLNVELEFEAISIHSPGFDSNYKIDELESHIGEVLDVKLIKNVHKKDFYTGELLEVSESSILLRWNCKGQFRKVNILKENISSINANFESMVKNKSEDL</sequence>
<name>A0A953NFM0_9MOLU</name>
<organism evidence="1 2">
    <name type="scientific">Mycoplasma tauri</name>
    <dbReference type="NCBI Taxonomy" id="547987"/>
    <lineage>
        <taxon>Bacteria</taxon>
        <taxon>Bacillati</taxon>
        <taxon>Mycoplasmatota</taxon>
        <taxon>Mollicutes</taxon>
        <taxon>Mycoplasmataceae</taxon>
        <taxon>Mycoplasma</taxon>
    </lineage>
</organism>
<dbReference type="Proteomes" id="UP000772186">
    <property type="component" value="Unassembled WGS sequence"/>
</dbReference>
<evidence type="ECO:0000313" key="1">
    <source>
        <dbReference type="EMBL" id="MBZ4195189.1"/>
    </source>
</evidence>